<organism evidence="1 2">
    <name type="scientific">Nitrosotalea devaniterrae</name>
    <dbReference type="NCBI Taxonomy" id="1078905"/>
    <lineage>
        <taxon>Archaea</taxon>
        <taxon>Nitrososphaerota</taxon>
        <taxon>Nitrososphaeria</taxon>
        <taxon>Nitrosotaleales</taxon>
        <taxon>Nitrosotaleaceae</taxon>
        <taxon>Nitrosotalea</taxon>
    </lineage>
</organism>
<evidence type="ECO:0000313" key="1">
    <source>
        <dbReference type="EMBL" id="CUR51815.1"/>
    </source>
</evidence>
<accession>A0A128A389</accession>
<protein>
    <submittedName>
        <fullName evidence="1">Uncharacterized protein</fullName>
    </submittedName>
</protein>
<sequence>MKDRSMPVCFTAEQYAKIEQIAKQKGMINAGQLLEEALGQ</sequence>
<dbReference type="EMBL" id="LN890280">
    <property type="protein sequence ID" value="CUR51815.1"/>
    <property type="molecule type" value="Genomic_DNA"/>
</dbReference>
<evidence type="ECO:0000313" key="2">
    <source>
        <dbReference type="Proteomes" id="UP000196239"/>
    </source>
</evidence>
<dbReference type="Proteomes" id="UP000196239">
    <property type="component" value="Chromosome 1"/>
</dbReference>
<dbReference type="AlphaFoldDB" id="A0A128A389"/>
<reference evidence="2" key="1">
    <citation type="submission" date="2015-10" db="EMBL/GenBank/DDBJ databases">
        <authorList>
            <person name="Lehtovirta-Morley L.E."/>
            <person name="Vieille C."/>
        </authorList>
    </citation>
    <scope>NUCLEOTIDE SEQUENCE [LARGE SCALE GENOMIC DNA]</scope>
</reference>
<keyword evidence="2" id="KW-1185">Reference proteome</keyword>
<proteinExistence type="predicted"/>
<dbReference type="KEGG" id="ndv:NDEV_1050"/>
<name>A0A128A389_9ARCH</name>
<gene>
    <name evidence="1" type="ORF">NDEV_1050</name>
</gene>